<feature type="compositionally biased region" description="Low complexity" evidence="1">
    <location>
        <begin position="40"/>
        <end position="67"/>
    </location>
</feature>
<protein>
    <submittedName>
        <fullName evidence="2">Uncharacterized protein</fullName>
    </submittedName>
</protein>
<dbReference type="Proteomes" id="UP000000763">
    <property type="component" value="Chromosome 2"/>
</dbReference>
<feature type="region of interest" description="Disordered" evidence="1">
    <location>
        <begin position="26"/>
        <end position="69"/>
    </location>
</feature>
<evidence type="ECO:0000313" key="3">
    <source>
        <dbReference type="Proteomes" id="UP000000763"/>
    </source>
</evidence>
<evidence type="ECO:0000313" key="2">
    <source>
        <dbReference type="EMBL" id="BAD28100.1"/>
    </source>
</evidence>
<organism evidence="2 3">
    <name type="scientific">Oryza sativa subsp. japonica</name>
    <name type="common">Rice</name>
    <dbReference type="NCBI Taxonomy" id="39947"/>
    <lineage>
        <taxon>Eukaryota</taxon>
        <taxon>Viridiplantae</taxon>
        <taxon>Streptophyta</taxon>
        <taxon>Embryophyta</taxon>
        <taxon>Tracheophyta</taxon>
        <taxon>Spermatophyta</taxon>
        <taxon>Magnoliopsida</taxon>
        <taxon>Liliopsida</taxon>
        <taxon>Poales</taxon>
        <taxon>Poaceae</taxon>
        <taxon>BOP clade</taxon>
        <taxon>Oryzoideae</taxon>
        <taxon>Oryzeae</taxon>
        <taxon>Oryzinae</taxon>
        <taxon>Oryza</taxon>
        <taxon>Oryza sativa</taxon>
    </lineage>
</organism>
<sequence>MRGGRRRGGGRGSGGQCHLELRVNGDEAYAGGGGTTQEDAVAAGGALSSSMSTASRPSPTTTDASAPRRARQRLLVVELHPLERVNAIVHYSKVWKMNAWRPPKSTKSKRTGTREVRKFWSCEKDFPKCSPEVTIFQVRNFLSSFQFKIVSNG</sequence>
<dbReference type="EMBL" id="AP004855">
    <property type="protein sequence ID" value="BAD28100.1"/>
    <property type="molecule type" value="Genomic_DNA"/>
</dbReference>
<accession>Q6ETC0</accession>
<evidence type="ECO:0000256" key="1">
    <source>
        <dbReference type="SAM" id="MobiDB-lite"/>
    </source>
</evidence>
<proteinExistence type="predicted"/>
<name>Q6ETC0_ORYSJ</name>
<gene>
    <name evidence="2" type="primary">OJ1538_H05.15</name>
</gene>
<reference evidence="3" key="2">
    <citation type="journal article" date="2008" name="Nucleic Acids Res.">
        <title>The rice annotation project database (RAP-DB): 2008 update.</title>
        <authorList>
            <consortium name="The rice annotation project (RAP)"/>
        </authorList>
    </citation>
    <scope>GENOME REANNOTATION</scope>
    <source>
        <strain evidence="3">cv. Nipponbare</strain>
    </source>
</reference>
<dbReference type="AlphaFoldDB" id="Q6ETC0"/>
<reference evidence="3" key="1">
    <citation type="journal article" date="2005" name="Nature">
        <title>The map-based sequence of the rice genome.</title>
        <authorList>
            <consortium name="International rice genome sequencing project (IRGSP)"/>
            <person name="Matsumoto T."/>
            <person name="Wu J."/>
            <person name="Kanamori H."/>
            <person name="Katayose Y."/>
            <person name="Fujisawa M."/>
            <person name="Namiki N."/>
            <person name="Mizuno H."/>
            <person name="Yamamoto K."/>
            <person name="Antonio B.A."/>
            <person name="Baba T."/>
            <person name="Sakata K."/>
            <person name="Nagamura Y."/>
            <person name="Aoki H."/>
            <person name="Arikawa K."/>
            <person name="Arita K."/>
            <person name="Bito T."/>
            <person name="Chiden Y."/>
            <person name="Fujitsuka N."/>
            <person name="Fukunaka R."/>
            <person name="Hamada M."/>
            <person name="Harada C."/>
            <person name="Hayashi A."/>
            <person name="Hijishita S."/>
            <person name="Honda M."/>
            <person name="Hosokawa S."/>
            <person name="Ichikawa Y."/>
            <person name="Idonuma A."/>
            <person name="Iijima M."/>
            <person name="Ikeda M."/>
            <person name="Ikeno M."/>
            <person name="Ito K."/>
            <person name="Ito S."/>
            <person name="Ito T."/>
            <person name="Ito Y."/>
            <person name="Ito Y."/>
            <person name="Iwabuchi A."/>
            <person name="Kamiya K."/>
            <person name="Karasawa W."/>
            <person name="Kurita K."/>
            <person name="Katagiri S."/>
            <person name="Kikuta A."/>
            <person name="Kobayashi H."/>
            <person name="Kobayashi N."/>
            <person name="Machita K."/>
            <person name="Maehara T."/>
            <person name="Masukawa M."/>
            <person name="Mizubayashi T."/>
            <person name="Mukai Y."/>
            <person name="Nagasaki H."/>
            <person name="Nagata Y."/>
            <person name="Naito S."/>
            <person name="Nakashima M."/>
            <person name="Nakama Y."/>
            <person name="Nakamichi Y."/>
            <person name="Nakamura M."/>
            <person name="Meguro A."/>
            <person name="Negishi M."/>
            <person name="Ohta I."/>
            <person name="Ohta T."/>
            <person name="Okamoto M."/>
            <person name="Ono N."/>
            <person name="Saji S."/>
            <person name="Sakaguchi M."/>
            <person name="Sakai K."/>
            <person name="Shibata M."/>
            <person name="Shimokawa T."/>
            <person name="Song J."/>
            <person name="Takazaki Y."/>
            <person name="Terasawa K."/>
            <person name="Tsugane M."/>
            <person name="Tsuji K."/>
            <person name="Ueda S."/>
            <person name="Waki K."/>
            <person name="Yamagata H."/>
            <person name="Yamamoto M."/>
            <person name="Yamamoto S."/>
            <person name="Yamane H."/>
            <person name="Yoshiki S."/>
            <person name="Yoshihara R."/>
            <person name="Yukawa K."/>
            <person name="Zhong H."/>
            <person name="Yano M."/>
            <person name="Yuan Q."/>
            <person name="Ouyang S."/>
            <person name="Liu J."/>
            <person name="Jones K.M."/>
            <person name="Gansberger K."/>
            <person name="Moffat K."/>
            <person name="Hill J."/>
            <person name="Bera J."/>
            <person name="Fadrosh D."/>
            <person name="Jin S."/>
            <person name="Johri S."/>
            <person name="Kim M."/>
            <person name="Overton L."/>
            <person name="Reardon M."/>
            <person name="Tsitrin T."/>
            <person name="Vuong H."/>
            <person name="Weaver B."/>
            <person name="Ciecko A."/>
            <person name="Tallon L."/>
            <person name="Jackson J."/>
            <person name="Pai G."/>
            <person name="Aken S.V."/>
            <person name="Utterback T."/>
            <person name="Reidmuller S."/>
            <person name="Feldblyum T."/>
            <person name="Hsiao J."/>
            <person name="Zismann V."/>
            <person name="Iobst S."/>
            <person name="de Vazeille A.R."/>
            <person name="Buell C.R."/>
            <person name="Ying K."/>
            <person name="Li Y."/>
            <person name="Lu T."/>
            <person name="Huang Y."/>
            <person name="Zhao Q."/>
            <person name="Feng Q."/>
            <person name="Zhang L."/>
            <person name="Zhu J."/>
            <person name="Weng Q."/>
            <person name="Mu J."/>
            <person name="Lu Y."/>
            <person name="Fan D."/>
            <person name="Liu Y."/>
            <person name="Guan J."/>
            <person name="Zhang Y."/>
            <person name="Yu S."/>
            <person name="Liu X."/>
            <person name="Zhang Y."/>
            <person name="Hong G."/>
            <person name="Han B."/>
            <person name="Choisne N."/>
            <person name="Demange N."/>
            <person name="Orjeda G."/>
            <person name="Samain S."/>
            <person name="Cattolico L."/>
            <person name="Pelletier E."/>
            <person name="Couloux A."/>
            <person name="Segurens B."/>
            <person name="Wincker P."/>
            <person name="D'Hont A."/>
            <person name="Scarpelli C."/>
            <person name="Weissenbach J."/>
            <person name="Salanoubat M."/>
            <person name="Quetier F."/>
            <person name="Yu Y."/>
            <person name="Kim H.R."/>
            <person name="Rambo T."/>
            <person name="Currie J."/>
            <person name="Collura K."/>
            <person name="Luo M."/>
            <person name="Yang T."/>
            <person name="Ammiraju J.S.S."/>
            <person name="Engler F."/>
            <person name="Soderlund C."/>
            <person name="Wing R.A."/>
            <person name="Palmer L.E."/>
            <person name="de la Bastide M."/>
            <person name="Spiegel L."/>
            <person name="Nascimento L."/>
            <person name="Zutavern T."/>
            <person name="O'Shaughnessy A."/>
            <person name="Dike S."/>
            <person name="Dedhia N."/>
            <person name="Preston R."/>
            <person name="Balija V."/>
            <person name="McCombie W.R."/>
            <person name="Chow T."/>
            <person name="Chen H."/>
            <person name="Chung M."/>
            <person name="Chen C."/>
            <person name="Shaw J."/>
            <person name="Wu H."/>
            <person name="Hsiao K."/>
            <person name="Chao Y."/>
            <person name="Chu M."/>
            <person name="Cheng C."/>
            <person name="Hour A."/>
            <person name="Lee P."/>
            <person name="Lin S."/>
            <person name="Lin Y."/>
            <person name="Liou J."/>
            <person name="Liu S."/>
            <person name="Hsing Y."/>
            <person name="Raghuvanshi S."/>
            <person name="Mohanty A."/>
            <person name="Bharti A.K."/>
            <person name="Gaur A."/>
            <person name="Gupta V."/>
            <person name="Kumar D."/>
            <person name="Ravi V."/>
            <person name="Vij S."/>
            <person name="Kapur A."/>
            <person name="Khurana P."/>
            <person name="Khurana P."/>
            <person name="Khurana J.P."/>
            <person name="Tyagi A.K."/>
            <person name="Gaikwad K."/>
            <person name="Singh A."/>
            <person name="Dalal V."/>
            <person name="Srivastava S."/>
            <person name="Dixit A."/>
            <person name="Pal A.K."/>
            <person name="Ghazi I.A."/>
            <person name="Yadav M."/>
            <person name="Pandit A."/>
            <person name="Bhargava A."/>
            <person name="Sureshbabu K."/>
            <person name="Batra K."/>
            <person name="Sharma T.R."/>
            <person name="Mohapatra T."/>
            <person name="Singh N.K."/>
            <person name="Messing J."/>
            <person name="Nelson A.B."/>
            <person name="Fuks G."/>
            <person name="Kavchok S."/>
            <person name="Keizer G."/>
            <person name="Linton E."/>
            <person name="Llaca V."/>
            <person name="Song R."/>
            <person name="Tanyolac B."/>
            <person name="Young S."/>
            <person name="Ho-Il K."/>
            <person name="Hahn J.H."/>
            <person name="Sangsakoo G."/>
            <person name="Vanavichit A."/>
            <person name="de Mattos Luiz.A.T."/>
            <person name="Zimmer P.D."/>
            <person name="Malone G."/>
            <person name="Dellagostin O."/>
            <person name="de Oliveira A.C."/>
            <person name="Bevan M."/>
            <person name="Bancroft I."/>
            <person name="Minx P."/>
            <person name="Cordum H."/>
            <person name="Wilson R."/>
            <person name="Cheng Z."/>
            <person name="Jin W."/>
            <person name="Jiang J."/>
            <person name="Leong S.A."/>
            <person name="Iwama H."/>
            <person name="Gojobori T."/>
            <person name="Itoh T."/>
            <person name="Niimura Y."/>
            <person name="Fujii Y."/>
            <person name="Habara T."/>
            <person name="Sakai H."/>
            <person name="Sato Y."/>
            <person name="Wilson G."/>
            <person name="Kumar K."/>
            <person name="McCouch S."/>
            <person name="Juretic N."/>
            <person name="Hoen D."/>
            <person name="Wright S."/>
            <person name="Bruskiewich R."/>
            <person name="Bureau T."/>
            <person name="Miyao A."/>
            <person name="Hirochika H."/>
            <person name="Nishikawa T."/>
            <person name="Kadowaki K."/>
            <person name="Sugiura M."/>
            <person name="Burr B."/>
            <person name="Sasaki T."/>
        </authorList>
    </citation>
    <scope>NUCLEOTIDE SEQUENCE [LARGE SCALE GENOMIC DNA]</scope>
    <source>
        <strain evidence="3">cv. Nipponbare</strain>
    </source>
</reference>